<proteinExistence type="predicted"/>
<evidence type="ECO:0000313" key="1">
    <source>
        <dbReference type="EMBL" id="KOO39911.1"/>
    </source>
</evidence>
<organism evidence="1">
    <name type="scientific">Halalkalibacterium halodurans</name>
    <name type="common">Bacillus halodurans</name>
    <dbReference type="NCBI Taxonomy" id="86665"/>
    <lineage>
        <taxon>Bacteria</taxon>
        <taxon>Bacillati</taxon>
        <taxon>Bacillota</taxon>
        <taxon>Bacilli</taxon>
        <taxon>Bacillales</taxon>
        <taxon>Bacillaceae</taxon>
        <taxon>Halalkalibacterium (ex Joshi et al. 2022)</taxon>
    </lineage>
</organism>
<comment type="caution">
    <text evidence="1">The sequence shown here is derived from an EMBL/GenBank/DDBJ whole genome shotgun (WGS) entry which is preliminary data.</text>
</comment>
<dbReference type="PATRIC" id="fig|136160.3.peg.3349"/>
<name>A0A0M0KM21_ALKHA</name>
<gene>
    <name evidence="1" type="ORF">AMD02_14430</name>
</gene>
<reference evidence="1" key="1">
    <citation type="submission" date="2015-08" db="EMBL/GenBank/DDBJ databases">
        <title>Complete DNA Sequence of Pseudomonas syringae pv. actinidiae, the Causal Agent of Kiwifruit Canker Disease.</title>
        <authorList>
            <person name="Rikkerink E.H.A."/>
            <person name="Fineran P.C."/>
        </authorList>
    </citation>
    <scope>NUCLEOTIDE SEQUENCE</scope>
    <source>
        <strain evidence="1">DSM 13666</strain>
    </source>
</reference>
<protein>
    <submittedName>
        <fullName evidence="1">Uncharacterized protein</fullName>
    </submittedName>
</protein>
<sequence length="75" mass="8956">MRDEVTELKYQEAQQELRRILKEQQTVSVPKLKKILNSLNISLKKPSSQQEIDYLKSEIKKLKKMLKIRSRLNET</sequence>
<accession>A0A0M0KM21</accession>
<dbReference type="EMBL" id="LILD01000001">
    <property type="protein sequence ID" value="KOO39911.1"/>
    <property type="molecule type" value="Genomic_DNA"/>
</dbReference>
<dbReference type="AlphaFoldDB" id="A0A0M0KM21"/>